<dbReference type="Proteomes" id="UP000659124">
    <property type="component" value="Unassembled WGS sequence"/>
</dbReference>
<proteinExistence type="predicted"/>
<name>A0ABR7TLV4_9BACT</name>
<organism evidence="1 2">
    <name type="scientific">Chitinophaga qingshengii</name>
    <dbReference type="NCBI Taxonomy" id="1569794"/>
    <lineage>
        <taxon>Bacteria</taxon>
        <taxon>Pseudomonadati</taxon>
        <taxon>Bacteroidota</taxon>
        <taxon>Chitinophagia</taxon>
        <taxon>Chitinophagales</taxon>
        <taxon>Chitinophagaceae</taxon>
        <taxon>Chitinophaga</taxon>
    </lineage>
</organism>
<dbReference type="RefSeq" id="WP_188087478.1">
    <property type="nucleotide sequence ID" value="NZ_JACVFC010000001.1"/>
</dbReference>
<dbReference type="EMBL" id="JACVFC010000001">
    <property type="protein sequence ID" value="MBC9930404.1"/>
    <property type="molecule type" value="Genomic_DNA"/>
</dbReference>
<comment type="caution">
    <text evidence="1">The sequence shown here is derived from an EMBL/GenBank/DDBJ whole genome shotgun (WGS) entry which is preliminary data.</text>
</comment>
<keyword evidence="2" id="KW-1185">Reference proteome</keyword>
<protein>
    <submittedName>
        <fullName evidence="1">Uncharacterized protein</fullName>
    </submittedName>
</protein>
<accession>A0ABR7TLV4</accession>
<evidence type="ECO:0000313" key="2">
    <source>
        <dbReference type="Proteomes" id="UP000659124"/>
    </source>
</evidence>
<reference evidence="1 2" key="1">
    <citation type="submission" date="2020-09" db="EMBL/GenBank/DDBJ databases">
        <title>Genome sequences of type strains of Chitinophaga qingshengii and Chitinophaga varians.</title>
        <authorList>
            <person name="Kittiwongwattana C."/>
        </authorList>
    </citation>
    <scope>NUCLEOTIDE SEQUENCE [LARGE SCALE GENOMIC DNA]</scope>
    <source>
        <strain evidence="1 2">JCM 30026</strain>
    </source>
</reference>
<gene>
    <name evidence="1" type="ORF">ICL07_08445</name>
</gene>
<evidence type="ECO:0000313" key="1">
    <source>
        <dbReference type="EMBL" id="MBC9930404.1"/>
    </source>
</evidence>
<sequence length="178" mass="20394">MKWIRLLALIVFIGCVHKDEVNTSIYDGAFALSLPPGVKASTAPRTIYGDDILYWNIFNNEDSTIKVDVEISKDTTPLYEALIPYHIKGLQHFDPTMVVLNKEIRKQRGVEMLLIMYEIPLVRNLPGFIVERRVFLTPKGRATVDVTCRFDHLERKEMCINLVGEIGKSINTSTNRRE</sequence>